<dbReference type="InterPro" id="IPR020903">
    <property type="entry name" value="ENaC_CS"/>
</dbReference>
<keyword evidence="8" id="KW-0963">Cytoplasm</keyword>
<keyword evidence="27" id="KW-1185">Reference proteome</keyword>
<evidence type="ECO:0000256" key="24">
    <source>
        <dbReference type="ARBA" id="ARBA00050051"/>
    </source>
</evidence>
<evidence type="ECO:0000256" key="16">
    <source>
        <dbReference type="ARBA" id="ARBA00023157"/>
    </source>
</evidence>
<protein>
    <recommendedName>
        <fullName evidence="23">Epithelial sodium channel subunit alpha</fullName>
    </recommendedName>
    <alternativeName>
        <fullName evidence="24">Amiloride-sensitive sodium channel subunit alpha</fullName>
    </alternativeName>
</protein>
<dbReference type="GO" id="GO:0034706">
    <property type="term" value="C:sodium channel complex"/>
    <property type="evidence" value="ECO:0007669"/>
    <property type="project" value="UniProtKB-ARBA"/>
</dbReference>
<keyword evidence="9 26" id="KW-0812">Transmembrane</keyword>
<dbReference type="PANTHER" id="PTHR11690:SF124">
    <property type="entry name" value="AMILORIDE-SENSITIVE SODIUM CHANNEL SUBUNIT ALPHA"/>
    <property type="match status" value="1"/>
</dbReference>
<keyword evidence="19 28" id="KW-0407">Ion channel</keyword>
<dbReference type="AlphaFoldDB" id="A0A6P7WQ72"/>
<evidence type="ECO:0000256" key="20">
    <source>
        <dbReference type="ARBA" id="ARBA00023329"/>
    </source>
</evidence>
<keyword evidence="10" id="KW-0282">Flagellum</keyword>
<evidence type="ECO:0000256" key="7">
    <source>
        <dbReference type="ARBA" id="ARBA00022475"/>
    </source>
</evidence>
<dbReference type="PROSITE" id="PS01206">
    <property type="entry name" value="ASC"/>
    <property type="match status" value="1"/>
</dbReference>
<dbReference type="GO" id="GO:0001669">
    <property type="term" value="C:acrosomal vesicle"/>
    <property type="evidence" value="ECO:0007669"/>
    <property type="project" value="UniProtKB-SubCell"/>
</dbReference>
<accession>A0A6P7WQ72</accession>
<keyword evidence="5" id="KW-0813">Transport</keyword>
<evidence type="ECO:0000313" key="29">
    <source>
        <dbReference type="RefSeq" id="XP_030043261.1"/>
    </source>
</evidence>
<evidence type="ECO:0000256" key="2">
    <source>
        <dbReference type="ARBA" id="ARBA00004230"/>
    </source>
</evidence>
<comment type="similarity">
    <text evidence="22">Belongs to the amiloride-sensitive sodium channel (TC 1.A.6) family. SCNN1A subfamily.</text>
</comment>
<evidence type="ECO:0000313" key="27">
    <source>
        <dbReference type="Proteomes" id="UP000515156"/>
    </source>
</evidence>
<keyword evidence="12" id="KW-0915">Sodium</keyword>
<evidence type="ECO:0000256" key="5">
    <source>
        <dbReference type="ARBA" id="ARBA00022448"/>
    </source>
</evidence>
<dbReference type="KEGG" id="muo:115457796"/>
<keyword evidence="7" id="KW-1003">Cell membrane</keyword>
<dbReference type="GeneID" id="115457796"/>
<dbReference type="PANTHER" id="PTHR11690">
    <property type="entry name" value="AMILORIDE-SENSITIVE SODIUM CHANNEL-RELATED"/>
    <property type="match status" value="1"/>
</dbReference>
<comment type="catalytic activity">
    <reaction evidence="21">
        <text>Na(+)(in) = Na(+)(out)</text>
        <dbReference type="Rhea" id="RHEA:34963"/>
        <dbReference type="ChEBI" id="CHEBI:29101"/>
    </reaction>
</comment>
<keyword evidence="16" id="KW-1015">Disulfide bond</keyword>
<dbReference type="Proteomes" id="UP000515156">
    <property type="component" value="Chromosome 14"/>
</dbReference>
<dbReference type="Pfam" id="PF00858">
    <property type="entry name" value="ASC"/>
    <property type="match status" value="1"/>
</dbReference>
<evidence type="ECO:0000256" key="11">
    <source>
        <dbReference type="ARBA" id="ARBA00022989"/>
    </source>
</evidence>
<dbReference type="GO" id="GO:0015280">
    <property type="term" value="F:ligand-gated sodium channel activity"/>
    <property type="evidence" value="ECO:0007669"/>
    <property type="project" value="InterPro"/>
</dbReference>
<evidence type="ECO:0000256" key="13">
    <source>
        <dbReference type="ARBA" id="ARBA00023065"/>
    </source>
</evidence>
<evidence type="ECO:0000256" key="26">
    <source>
        <dbReference type="SAM" id="Phobius"/>
    </source>
</evidence>
<gene>
    <name evidence="28 29" type="primary">SCNN1A</name>
</gene>
<keyword evidence="17" id="KW-0739">Sodium transport</keyword>
<dbReference type="RefSeq" id="XP_030043261.1">
    <property type="nucleotide sequence ID" value="XM_030187401.1"/>
</dbReference>
<keyword evidence="15 26" id="KW-0472">Membrane</keyword>
<evidence type="ECO:0000256" key="3">
    <source>
        <dbReference type="ARBA" id="ARBA00004424"/>
    </source>
</evidence>
<keyword evidence="20" id="KW-0968">Cytoplasmic vesicle</keyword>
<name>A0A6P7WQ72_9AMPH</name>
<dbReference type="GO" id="GO:0031514">
    <property type="term" value="C:motile cilium"/>
    <property type="evidence" value="ECO:0007669"/>
    <property type="project" value="UniProtKB-SubCell"/>
</dbReference>
<evidence type="ECO:0000256" key="12">
    <source>
        <dbReference type="ARBA" id="ARBA00023053"/>
    </source>
</evidence>
<keyword evidence="13" id="KW-0406">Ion transport</keyword>
<comment type="subcellular location">
    <subcellularLocation>
        <location evidence="3">Apical cell membrane</location>
        <topology evidence="3">Multi-pass membrane protein</topology>
    </subcellularLocation>
    <subcellularLocation>
        <location evidence="2">Cell projection</location>
        <location evidence="2">Cilium</location>
        <location evidence="2">Flagellum</location>
    </subcellularLocation>
    <subcellularLocation>
        <location evidence="4">Cytoplasmic granule</location>
    </subcellularLocation>
    <subcellularLocation>
        <location evidence="1">Cytoplasmic vesicle</location>
        <location evidence="1">Secretory vesicle</location>
        <location evidence="1">Acrosome</location>
    </subcellularLocation>
</comment>
<evidence type="ECO:0000256" key="4">
    <source>
        <dbReference type="ARBA" id="ARBA00004463"/>
    </source>
</evidence>
<proteinExistence type="inferred from homology"/>
<evidence type="ECO:0000256" key="17">
    <source>
        <dbReference type="ARBA" id="ARBA00023201"/>
    </source>
</evidence>
<evidence type="ECO:0000256" key="18">
    <source>
        <dbReference type="ARBA" id="ARBA00023273"/>
    </source>
</evidence>
<evidence type="ECO:0000256" key="15">
    <source>
        <dbReference type="ARBA" id="ARBA00023136"/>
    </source>
</evidence>
<sequence>MPEEEKKEKEGLIEFYSSYRELYEFFCNNTTIHGAIRLVCSLHNKMKTAFWVFLFFASFGLMYWQFALLFGQYFSYPVSISMNVNSDTLNFPAVTICTLNPYRYTSVLDELRELDQIAQQKLYEMYRYNSSSLQNRDPSTRRERRSISPVLVQLERIPPEEGSLGAKPQRKPRRPRSNVMDDSPPVDKKDWSIGFKLCDENGKDCFYQRYSSGVDAIREWYRFNYINILARIPDGAMLAENQFQDFIFACRFNGEPCTNSNYSTFHDPIYGNCYTFNENITTNSKIWTSSMPGVNNGLSLMLRTEQQDYIPLLSTVAGARVMVHGHNEPAFMDDGGFNIQPGVETSIAMKKETIERLGGVYSDCTEDGSDIKVQNLFLSKYTQQVCVRSCFQDAMIDRCGCAYYFYPLPPGEQYCDNTNHRGWGHCYYKLNSEFSSDELGCFTKCRQPCKVSKYLLTTGYSQWPSETSKAWVFHMLSQQNQYNLTSKRIDVAKLNIYFEELNYKSTVESPAINMVTLLSNCGSQWSFWFGSSVLSVVELGELVFDVLAITLILLLRRYRARKRDAVEEASCAPSPSLPRMGHVNPEFQQEVVHSQQLRVVADITPPPTYESLELQAMSECGSDCGCSRHSSVRTARAAAEEVEEEEEEE</sequence>
<evidence type="ECO:0000256" key="1">
    <source>
        <dbReference type="ARBA" id="ARBA00004218"/>
    </source>
</evidence>
<evidence type="ECO:0000256" key="9">
    <source>
        <dbReference type="ARBA" id="ARBA00022692"/>
    </source>
</evidence>
<dbReference type="Gene3D" id="1.10.287.770">
    <property type="entry name" value="YojJ-like"/>
    <property type="match status" value="1"/>
</dbReference>
<evidence type="ECO:0000256" key="10">
    <source>
        <dbReference type="ARBA" id="ARBA00022846"/>
    </source>
</evidence>
<keyword evidence="6" id="KW-0894">Sodium channel</keyword>
<evidence type="ECO:0000256" key="14">
    <source>
        <dbReference type="ARBA" id="ARBA00023069"/>
    </source>
</evidence>
<keyword evidence="14" id="KW-0969">Cilium</keyword>
<dbReference type="InterPro" id="IPR001873">
    <property type="entry name" value="ENaC"/>
</dbReference>
<keyword evidence="11 26" id="KW-1133">Transmembrane helix</keyword>
<feature type="region of interest" description="Disordered" evidence="25">
    <location>
        <begin position="160"/>
        <end position="187"/>
    </location>
</feature>
<dbReference type="GO" id="GO:0016324">
    <property type="term" value="C:apical plasma membrane"/>
    <property type="evidence" value="ECO:0007669"/>
    <property type="project" value="UniProtKB-SubCell"/>
</dbReference>
<dbReference type="FunFam" id="2.60.470.10:FF:000002">
    <property type="entry name" value="Amiloride-sensitive sodium channel subunit alpha"/>
    <property type="match status" value="1"/>
</dbReference>
<dbReference type="RefSeq" id="XP_030043259.1">
    <property type="nucleotide sequence ID" value="XM_030187399.1"/>
</dbReference>
<reference evidence="28 29" key="1">
    <citation type="submission" date="2025-04" db="UniProtKB">
        <authorList>
            <consortium name="RefSeq"/>
        </authorList>
    </citation>
    <scope>IDENTIFICATION</scope>
</reference>
<evidence type="ECO:0000256" key="21">
    <source>
        <dbReference type="ARBA" id="ARBA00036239"/>
    </source>
</evidence>
<feature type="transmembrane region" description="Helical" evidence="26">
    <location>
        <begin position="50"/>
        <end position="74"/>
    </location>
</feature>
<dbReference type="OrthoDB" id="6238402at2759"/>
<keyword evidence="18" id="KW-0966">Cell projection</keyword>
<evidence type="ECO:0000256" key="19">
    <source>
        <dbReference type="ARBA" id="ARBA00023303"/>
    </source>
</evidence>
<evidence type="ECO:0000256" key="25">
    <source>
        <dbReference type="SAM" id="MobiDB-lite"/>
    </source>
</evidence>
<evidence type="ECO:0000256" key="8">
    <source>
        <dbReference type="ARBA" id="ARBA00022490"/>
    </source>
</evidence>
<dbReference type="Gene3D" id="2.60.470.10">
    <property type="entry name" value="Acid-sensing ion channels like domains"/>
    <property type="match status" value="1"/>
</dbReference>
<evidence type="ECO:0000313" key="28">
    <source>
        <dbReference type="RefSeq" id="XP_030043259.1"/>
    </source>
</evidence>
<dbReference type="NCBIfam" id="TIGR00859">
    <property type="entry name" value="ENaC"/>
    <property type="match status" value="1"/>
</dbReference>
<dbReference type="InterPro" id="IPR004724">
    <property type="entry name" value="ENaC_chordates"/>
</dbReference>
<feature type="transmembrane region" description="Helical" evidence="26">
    <location>
        <begin position="525"/>
        <end position="555"/>
    </location>
</feature>
<dbReference type="CTD" id="6337"/>
<evidence type="ECO:0000256" key="6">
    <source>
        <dbReference type="ARBA" id="ARBA00022461"/>
    </source>
</evidence>
<dbReference type="PRINTS" id="PR01078">
    <property type="entry name" value="AMINACHANNEL"/>
</dbReference>
<organism evidence="27 29">
    <name type="scientific">Microcaecilia unicolor</name>
    <dbReference type="NCBI Taxonomy" id="1415580"/>
    <lineage>
        <taxon>Eukaryota</taxon>
        <taxon>Metazoa</taxon>
        <taxon>Chordata</taxon>
        <taxon>Craniata</taxon>
        <taxon>Vertebrata</taxon>
        <taxon>Euteleostomi</taxon>
        <taxon>Amphibia</taxon>
        <taxon>Gymnophiona</taxon>
        <taxon>Siphonopidae</taxon>
        <taxon>Microcaecilia</taxon>
    </lineage>
</organism>
<evidence type="ECO:0000256" key="23">
    <source>
        <dbReference type="ARBA" id="ARBA00050031"/>
    </source>
</evidence>
<evidence type="ECO:0000256" key="22">
    <source>
        <dbReference type="ARBA" id="ARBA00037944"/>
    </source>
</evidence>